<name>A0AAZ3RZ09_ONCTS</name>
<feature type="domain" description="ENPP1-3/EXOG-like endonuclease/phosphodiesterase" evidence="2">
    <location>
        <begin position="72"/>
        <end position="305"/>
    </location>
</feature>
<dbReference type="InterPro" id="IPR001604">
    <property type="entry name" value="Endo_G_ENPP1-like_dom"/>
</dbReference>
<reference evidence="4" key="2">
    <citation type="submission" date="2025-08" db="UniProtKB">
        <authorList>
            <consortium name="Ensembl"/>
        </authorList>
    </citation>
    <scope>IDENTIFICATION</scope>
</reference>
<sequence length="340" mass="38627">MMGVLSHLSTLLLLLSLLPPALSHVVKKFSDVPQCQKFFLEGTTPNLPGILVGGTVQNQNRYKPICQLFNNIYRFATLYDTTNRIPVFSAYTFCGPPTDTRPHQPWMMEPQLNGENNSPEMKIMGEHSQHQAGNYDYINSIQNKGVNRGHLFPNSHAHDLDTQKSTFTLTNIVPQVVSFNNGSWREMEEHVREKLMTDCFSNNRKIKAYVVTGAVPSKSNTLNDALNNTLKNALNDRVNIPDLMWTAYCCLNKKKKWMAEAHWGRNKKVKRKTLKPETLGALEKKLSEFHQGGRVQVFPKDCPRGPKPTTPSNQPSWKNSLKIISSKVRNLYNSMMNRIG</sequence>
<dbReference type="RefSeq" id="XP_024246577.2">
    <property type="nucleotide sequence ID" value="XM_024390809.2"/>
</dbReference>
<dbReference type="InterPro" id="IPR020821">
    <property type="entry name" value="ENPP1-3/EXOG-like_nuc-like"/>
</dbReference>
<dbReference type="PANTHER" id="PTHR21472:SF15">
    <property type="entry name" value="ENDONUCLEASE DOMAIN-CONTAINING 1 PROTEIN-RELATED"/>
    <property type="match status" value="1"/>
</dbReference>
<evidence type="ECO:0000259" key="3">
    <source>
        <dbReference type="SMART" id="SM00892"/>
    </source>
</evidence>
<proteinExistence type="predicted"/>
<feature type="domain" description="DNA/RNA non-specific endonuclease/pyrophosphatase/phosphodiesterase" evidence="3">
    <location>
        <begin position="71"/>
        <end position="298"/>
    </location>
</feature>
<dbReference type="PANTHER" id="PTHR21472">
    <property type="entry name" value="ENDONUCLEASE DOMAIN-CONTAINING 1 PROTEIN ENDOD1"/>
    <property type="match status" value="1"/>
</dbReference>
<dbReference type="SMART" id="SM00477">
    <property type="entry name" value="NUC"/>
    <property type="match status" value="1"/>
</dbReference>
<evidence type="ECO:0008006" key="6">
    <source>
        <dbReference type="Google" id="ProtNLM"/>
    </source>
</evidence>
<dbReference type="KEGG" id="otw:112226426"/>
<dbReference type="GO" id="GO:0046872">
    <property type="term" value="F:metal ion binding"/>
    <property type="evidence" value="ECO:0007669"/>
    <property type="project" value="InterPro"/>
</dbReference>
<dbReference type="Proteomes" id="UP000694402">
    <property type="component" value="Unassembled WGS sequence"/>
</dbReference>
<dbReference type="Pfam" id="PF01223">
    <property type="entry name" value="Endonuclease_NS"/>
    <property type="match status" value="1"/>
</dbReference>
<dbReference type="GO" id="GO:0003676">
    <property type="term" value="F:nucleic acid binding"/>
    <property type="evidence" value="ECO:0007669"/>
    <property type="project" value="InterPro"/>
</dbReference>
<keyword evidence="1" id="KW-0732">Signal</keyword>
<dbReference type="InterPro" id="IPR039015">
    <property type="entry name" value="ENDOD1"/>
</dbReference>
<evidence type="ECO:0000256" key="1">
    <source>
        <dbReference type="SAM" id="SignalP"/>
    </source>
</evidence>
<feature type="chain" id="PRO_5044276287" description="Endonuclease domain-containing 1 protein-like" evidence="1">
    <location>
        <begin position="24"/>
        <end position="340"/>
    </location>
</feature>
<evidence type="ECO:0000259" key="2">
    <source>
        <dbReference type="SMART" id="SM00477"/>
    </source>
</evidence>
<dbReference type="AlphaFoldDB" id="A0AAZ3RZ09"/>
<dbReference type="SMART" id="SM00892">
    <property type="entry name" value="Endonuclease_NS"/>
    <property type="match status" value="1"/>
</dbReference>
<dbReference type="GeneTree" id="ENSGT01030000234592"/>
<dbReference type="GeneID" id="112226426"/>
<reference evidence="4" key="3">
    <citation type="submission" date="2025-09" db="UniProtKB">
        <authorList>
            <consortium name="Ensembl"/>
        </authorList>
    </citation>
    <scope>IDENTIFICATION</scope>
</reference>
<keyword evidence="5" id="KW-1185">Reference proteome</keyword>
<feature type="signal peptide" evidence="1">
    <location>
        <begin position="1"/>
        <end position="23"/>
    </location>
</feature>
<evidence type="ECO:0000313" key="4">
    <source>
        <dbReference type="Ensembl" id="ENSOTSP00005145089.1"/>
    </source>
</evidence>
<protein>
    <recommendedName>
        <fullName evidence="6">Endonuclease domain-containing 1 protein-like</fullName>
    </recommendedName>
</protein>
<accession>A0AAZ3RZ09</accession>
<evidence type="ECO:0000313" key="5">
    <source>
        <dbReference type="Proteomes" id="UP000694402"/>
    </source>
</evidence>
<dbReference type="GO" id="GO:0016787">
    <property type="term" value="F:hydrolase activity"/>
    <property type="evidence" value="ECO:0007669"/>
    <property type="project" value="InterPro"/>
</dbReference>
<gene>
    <name evidence="4" type="primary">LOC112226426</name>
</gene>
<dbReference type="Ensembl" id="ENSOTST00005154857.1">
    <property type="protein sequence ID" value="ENSOTSP00005145089.1"/>
    <property type="gene ID" value="ENSOTSG00005059011.1"/>
</dbReference>
<reference evidence="5" key="1">
    <citation type="journal article" date="2018" name="PLoS ONE">
        <title>Chinook salmon (Oncorhynchus tshawytscha) genome and transcriptome.</title>
        <authorList>
            <person name="Christensen K.A."/>
            <person name="Leong J.S."/>
            <person name="Sakhrani D."/>
            <person name="Biagi C.A."/>
            <person name="Minkley D.R."/>
            <person name="Withler R.E."/>
            <person name="Rondeau E.B."/>
            <person name="Koop B.F."/>
            <person name="Devlin R.H."/>
        </authorList>
    </citation>
    <scope>NUCLEOTIDE SEQUENCE [LARGE SCALE GENOMIC DNA]</scope>
</reference>
<organism evidence="4 5">
    <name type="scientific">Oncorhynchus tshawytscha</name>
    <name type="common">Chinook salmon</name>
    <name type="synonym">Salmo tshawytscha</name>
    <dbReference type="NCBI Taxonomy" id="74940"/>
    <lineage>
        <taxon>Eukaryota</taxon>
        <taxon>Metazoa</taxon>
        <taxon>Chordata</taxon>
        <taxon>Craniata</taxon>
        <taxon>Vertebrata</taxon>
        <taxon>Euteleostomi</taxon>
        <taxon>Actinopterygii</taxon>
        <taxon>Neopterygii</taxon>
        <taxon>Teleostei</taxon>
        <taxon>Protacanthopterygii</taxon>
        <taxon>Salmoniformes</taxon>
        <taxon>Salmonidae</taxon>
        <taxon>Salmoninae</taxon>
        <taxon>Oncorhynchus</taxon>
    </lineage>
</organism>